<reference evidence="4 5" key="1">
    <citation type="journal article" date="2018" name="Elife">
        <title>Discovery and characterization of a prevalent human gut bacterial enzyme sufficient for the inactivation of a family of plant toxins.</title>
        <authorList>
            <person name="Koppel N."/>
            <person name="Bisanz J.E."/>
            <person name="Pandelia M.E."/>
            <person name="Turnbaugh P.J."/>
            <person name="Balskus E.P."/>
        </authorList>
    </citation>
    <scope>NUCLEOTIDE SEQUENCE [LARGE SCALE GENOMIC DNA]</scope>
    <source>
        <strain evidence="4 5">3C</strain>
    </source>
</reference>
<comment type="caution">
    <text evidence="4">The sequence shown here is derived from an EMBL/GenBank/DDBJ whole genome shotgun (WGS) entry which is preliminary data.</text>
</comment>
<dbReference type="PANTHER" id="PTHR36834:SF2">
    <property type="entry name" value="MEMBRANE PROTEIN"/>
    <property type="match status" value="1"/>
</dbReference>
<keyword evidence="2" id="KW-0812">Transmembrane</keyword>
<evidence type="ECO:0000256" key="2">
    <source>
        <dbReference type="SAM" id="Phobius"/>
    </source>
</evidence>
<feature type="transmembrane region" description="Helical" evidence="2">
    <location>
        <begin position="212"/>
        <end position="235"/>
    </location>
</feature>
<name>A0A369M757_9ACTN</name>
<feature type="transmembrane region" description="Helical" evidence="2">
    <location>
        <begin position="183"/>
        <end position="200"/>
    </location>
</feature>
<dbReference type="GeneID" id="97354585"/>
<feature type="domain" description="VanZ-like" evidence="3">
    <location>
        <begin position="81"/>
        <end position="200"/>
    </location>
</feature>
<keyword evidence="5" id="KW-1185">Reference proteome</keyword>
<dbReference type="AlphaFoldDB" id="A0A369M757"/>
<feature type="transmembrane region" description="Helical" evidence="2">
    <location>
        <begin position="155"/>
        <end position="177"/>
    </location>
</feature>
<dbReference type="RefSeq" id="WP_114568417.1">
    <property type="nucleotide sequence ID" value="NZ_CABMMS010000002.1"/>
</dbReference>
<feature type="transmembrane region" description="Helical" evidence="2">
    <location>
        <begin position="75"/>
        <end position="94"/>
    </location>
</feature>
<dbReference type="InterPro" id="IPR053150">
    <property type="entry name" value="Teicoplanin_resist-assoc"/>
</dbReference>
<gene>
    <name evidence="4" type="ORF">C1877_03770</name>
</gene>
<evidence type="ECO:0000313" key="4">
    <source>
        <dbReference type="EMBL" id="RDB66315.1"/>
    </source>
</evidence>
<organism evidence="4 5">
    <name type="scientific">Gordonibacter pamelaeae</name>
    <dbReference type="NCBI Taxonomy" id="471189"/>
    <lineage>
        <taxon>Bacteria</taxon>
        <taxon>Bacillati</taxon>
        <taxon>Actinomycetota</taxon>
        <taxon>Coriobacteriia</taxon>
        <taxon>Eggerthellales</taxon>
        <taxon>Eggerthellaceae</taxon>
        <taxon>Gordonibacter</taxon>
    </lineage>
</organism>
<dbReference type="Proteomes" id="UP000254000">
    <property type="component" value="Unassembled WGS sequence"/>
</dbReference>
<evidence type="ECO:0000256" key="1">
    <source>
        <dbReference type="SAM" id="MobiDB-lite"/>
    </source>
</evidence>
<dbReference type="Pfam" id="PF04892">
    <property type="entry name" value="VanZ"/>
    <property type="match status" value="1"/>
</dbReference>
<dbReference type="PANTHER" id="PTHR36834">
    <property type="entry name" value="MEMBRANE PROTEIN-RELATED"/>
    <property type="match status" value="1"/>
</dbReference>
<dbReference type="OrthoDB" id="4942035at2"/>
<feature type="region of interest" description="Disordered" evidence="1">
    <location>
        <begin position="1"/>
        <end position="43"/>
    </location>
</feature>
<evidence type="ECO:0000313" key="5">
    <source>
        <dbReference type="Proteomes" id="UP000254000"/>
    </source>
</evidence>
<protein>
    <recommendedName>
        <fullName evidence="3">VanZ-like domain-containing protein</fullName>
    </recommendedName>
</protein>
<sequence>MEQSKACGGAGKAAVRADGPARDGERDGGPRGATERGLGRRAGHGAGGVADGLPGIAAPAAFQMERPAGFLGSRALTGFLFAVYLAFLVWIVLLKGQFSLDVAGTMRSVNLVPLAGATVINGAADYRETVENLVAFVPFGLYLGMLAGRQPLWRGIAAVAAVSLGFEVLQFAFAMGASDVTDLIANTAGGALGLGFYALARRAFRSEGRALRWCNAAGLACTLLVLALTALLVAANG</sequence>
<evidence type="ECO:0000259" key="3">
    <source>
        <dbReference type="Pfam" id="PF04892"/>
    </source>
</evidence>
<dbReference type="EMBL" id="PPTS01000002">
    <property type="protein sequence ID" value="RDB66315.1"/>
    <property type="molecule type" value="Genomic_DNA"/>
</dbReference>
<accession>A0A369M757</accession>
<keyword evidence="2" id="KW-0472">Membrane</keyword>
<keyword evidence="2" id="KW-1133">Transmembrane helix</keyword>
<feature type="transmembrane region" description="Helical" evidence="2">
    <location>
        <begin position="130"/>
        <end position="148"/>
    </location>
</feature>
<dbReference type="InterPro" id="IPR006976">
    <property type="entry name" value="VanZ-like"/>
</dbReference>
<feature type="compositionally biased region" description="Basic and acidic residues" evidence="1">
    <location>
        <begin position="19"/>
        <end position="38"/>
    </location>
</feature>
<proteinExistence type="predicted"/>